<reference evidence="2" key="1">
    <citation type="journal article" date="2020" name="Stud. Mycol.">
        <title>101 Dothideomycetes genomes: a test case for predicting lifestyles and emergence of pathogens.</title>
        <authorList>
            <person name="Haridas S."/>
            <person name="Albert R."/>
            <person name="Binder M."/>
            <person name="Bloem J."/>
            <person name="Labutti K."/>
            <person name="Salamov A."/>
            <person name="Andreopoulos B."/>
            <person name="Baker S."/>
            <person name="Barry K."/>
            <person name="Bills G."/>
            <person name="Bluhm B."/>
            <person name="Cannon C."/>
            <person name="Castanera R."/>
            <person name="Culley D."/>
            <person name="Daum C."/>
            <person name="Ezra D."/>
            <person name="Gonzalez J."/>
            <person name="Henrissat B."/>
            <person name="Kuo A."/>
            <person name="Liang C."/>
            <person name="Lipzen A."/>
            <person name="Lutzoni F."/>
            <person name="Magnuson J."/>
            <person name="Mondo S."/>
            <person name="Nolan M."/>
            <person name="Ohm R."/>
            <person name="Pangilinan J."/>
            <person name="Park H.-J."/>
            <person name="Ramirez L."/>
            <person name="Alfaro M."/>
            <person name="Sun H."/>
            <person name="Tritt A."/>
            <person name="Yoshinaga Y."/>
            <person name="Zwiers L.-H."/>
            <person name="Turgeon B."/>
            <person name="Goodwin S."/>
            <person name="Spatafora J."/>
            <person name="Crous P."/>
            <person name="Grigoriev I."/>
        </authorList>
    </citation>
    <scope>NUCLEOTIDE SEQUENCE</scope>
    <source>
        <strain evidence="2">CBS 260.36</strain>
    </source>
</reference>
<sequence>MIDNCHGQYRLPSHATQGITQGRRLCHHDNASLPNIVCSSSFSSLFHHSRKEPYHAMAAPLEFLPAEICGRILCSTELEDLPNLVRASPLYFRQYVLDRTSILNHSLHATIPGLVLDLLAVQQTPLPQTTGFVDRGSFDNPKRYTDSEFMDRGDRQARRRGPCPPWRTMILLDHHGRVRPYG</sequence>
<proteinExistence type="predicted"/>
<dbReference type="Proteomes" id="UP000799439">
    <property type="component" value="Unassembled WGS sequence"/>
</dbReference>
<evidence type="ECO:0000313" key="2">
    <source>
        <dbReference type="EMBL" id="KAF2152946.1"/>
    </source>
</evidence>
<gene>
    <name evidence="2" type="ORF">K461DRAFT_131544</name>
</gene>
<dbReference type="OrthoDB" id="5304511at2759"/>
<name>A0A9P4J1Y0_9PEZI</name>
<keyword evidence="3" id="KW-1185">Reference proteome</keyword>
<accession>A0A9P4J1Y0</accession>
<protein>
    <recommendedName>
        <fullName evidence="4">F-box domain-containing protein</fullName>
    </recommendedName>
</protein>
<evidence type="ECO:0000313" key="3">
    <source>
        <dbReference type="Proteomes" id="UP000799439"/>
    </source>
</evidence>
<feature type="region of interest" description="Disordered" evidence="1">
    <location>
        <begin position="143"/>
        <end position="162"/>
    </location>
</feature>
<organism evidence="2 3">
    <name type="scientific">Myriangium duriaei CBS 260.36</name>
    <dbReference type="NCBI Taxonomy" id="1168546"/>
    <lineage>
        <taxon>Eukaryota</taxon>
        <taxon>Fungi</taxon>
        <taxon>Dikarya</taxon>
        <taxon>Ascomycota</taxon>
        <taxon>Pezizomycotina</taxon>
        <taxon>Dothideomycetes</taxon>
        <taxon>Dothideomycetidae</taxon>
        <taxon>Myriangiales</taxon>
        <taxon>Myriangiaceae</taxon>
        <taxon>Myriangium</taxon>
    </lineage>
</organism>
<dbReference type="EMBL" id="ML996085">
    <property type="protein sequence ID" value="KAF2152946.1"/>
    <property type="molecule type" value="Genomic_DNA"/>
</dbReference>
<feature type="compositionally biased region" description="Basic and acidic residues" evidence="1">
    <location>
        <begin position="143"/>
        <end position="156"/>
    </location>
</feature>
<evidence type="ECO:0008006" key="4">
    <source>
        <dbReference type="Google" id="ProtNLM"/>
    </source>
</evidence>
<comment type="caution">
    <text evidence="2">The sequence shown here is derived from an EMBL/GenBank/DDBJ whole genome shotgun (WGS) entry which is preliminary data.</text>
</comment>
<evidence type="ECO:0000256" key="1">
    <source>
        <dbReference type="SAM" id="MobiDB-lite"/>
    </source>
</evidence>
<dbReference type="AlphaFoldDB" id="A0A9P4J1Y0"/>